<dbReference type="InterPro" id="IPR036728">
    <property type="entry name" value="PBP_GOBP_sf"/>
</dbReference>
<reference evidence="1" key="1">
    <citation type="submission" date="2020-11" db="EMBL/GenBank/DDBJ databases">
        <authorList>
            <person name="Tran Van P."/>
        </authorList>
    </citation>
    <scope>NUCLEOTIDE SEQUENCE</scope>
</reference>
<dbReference type="Gene3D" id="1.10.238.20">
    <property type="entry name" value="Pheromone/general odorant binding protein domain"/>
    <property type="match status" value="1"/>
</dbReference>
<organism evidence="1">
    <name type="scientific">Timema bartmani</name>
    <dbReference type="NCBI Taxonomy" id="61472"/>
    <lineage>
        <taxon>Eukaryota</taxon>
        <taxon>Metazoa</taxon>
        <taxon>Ecdysozoa</taxon>
        <taxon>Arthropoda</taxon>
        <taxon>Hexapoda</taxon>
        <taxon>Insecta</taxon>
        <taxon>Pterygota</taxon>
        <taxon>Neoptera</taxon>
        <taxon>Polyneoptera</taxon>
        <taxon>Phasmatodea</taxon>
        <taxon>Timematodea</taxon>
        <taxon>Timematoidea</taxon>
        <taxon>Timematidae</taxon>
        <taxon>Timema</taxon>
    </lineage>
</organism>
<sequence>MLRELGMTDSSNERMLDRDRALERVGYFFEEGDKRKMRECVEQANAIMFHSKFSHCERAKHFLTCFNRDTTMYTLELMLVEASYDCQEPTKAGLGEAILVVHSIIKRIKPGKKFPSCLLYCMFRVIGMISDEYLFNNETSQEYVGYFYEQLDRGKMGECIAKANSLEETKFVKPNCARAKSYLTCFNTPPIYTLQLESAQSE</sequence>
<accession>A0A7R9F8Z9</accession>
<dbReference type="GO" id="GO:0005549">
    <property type="term" value="F:odorant binding"/>
    <property type="evidence" value="ECO:0007669"/>
    <property type="project" value="InterPro"/>
</dbReference>
<dbReference type="AlphaFoldDB" id="A0A7R9F8Z9"/>
<name>A0A7R9F8Z9_9NEOP</name>
<protein>
    <submittedName>
        <fullName evidence="1">Uncharacterized protein</fullName>
    </submittedName>
</protein>
<dbReference type="EMBL" id="OD569561">
    <property type="protein sequence ID" value="CAD7448085.1"/>
    <property type="molecule type" value="Genomic_DNA"/>
</dbReference>
<dbReference type="SUPFAM" id="SSF47565">
    <property type="entry name" value="Insect pheromone/odorant-binding proteins"/>
    <property type="match status" value="1"/>
</dbReference>
<proteinExistence type="predicted"/>
<gene>
    <name evidence="1" type="ORF">TBIB3V08_LOCUS10378</name>
</gene>
<evidence type="ECO:0000313" key="1">
    <source>
        <dbReference type="EMBL" id="CAD7448085.1"/>
    </source>
</evidence>